<dbReference type="Gene3D" id="1.10.1520.10">
    <property type="entry name" value="Ribonuclease III domain"/>
    <property type="match status" value="1"/>
</dbReference>
<keyword evidence="2" id="KW-1185">Reference proteome</keyword>
<proteinExistence type="predicted"/>
<dbReference type="Proteomes" id="UP000717328">
    <property type="component" value="Unassembled WGS sequence"/>
</dbReference>
<organism evidence="1 2">
    <name type="scientific">Sphagnurus paluster</name>
    <dbReference type="NCBI Taxonomy" id="117069"/>
    <lineage>
        <taxon>Eukaryota</taxon>
        <taxon>Fungi</taxon>
        <taxon>Dikarya</taxon>
        <taxon>Basidiomycota</taxon>
        <taxon>Agaricomycotina</taxon>
        <taxon>Agaricomycetes</taxon>
        <taxon>Agaricomycetidae</taxon>
        <taxon>Agaricales</taxon>
        <taxon>Tricholomatineae</taxon>
        <taxon>Lyophyllaceae</taxon>
        <taxon>Sphagnurus</taxon>
    </lineage>
</organism>
<reference evidence="1" key="2">
    <citation type="submission" date="2021-10" db="EMBL/GenBank/DDBJ databases">
        <title>Phylogenomics reveals ancestral predisposition of the termite-cultivated fungus Termitomyces towards a domesticated lifestyle.</title>
        <authorList>
            <person name="Auxier B."/>
            <person name="Grum-Grzhimaylo A."/>
            <person name="Cardenas M.E."/>
            <person name="Lodge J.D."/>
            <person name="Laessoe T."/>
            <person name="Pedersen O."/>
            <person name="Smith M.E."/>
            <person name="Kuyper T.W."/>
            <person name="Franco-Molano E.A."/>
            <person name="Baroni T.J."/>
            <person name="Aanen D.K."/>
        </authorList>
    </citation>
    <scope>NUCLEOTIDE SEQUENCE</scope>
    <source>
        <strain evidence="1">D49</strain>
    </source>
</reference>
<sequence>MLCRFSTEDRDLVARATIRSPNFQWTLTNIYGLSPTLDLPSNEKNALELGGDTFLSRSLSIILDRSYPEVSLSVQKSITSVLSRNSTMNELMLQKKIVHARRPPNSKYYANAFESSLGHYRRETSFMTAFEWVERTFRELLDALVSLETE</sequence>
<evidence type="ECO:0008006" key="3">
    <source>
        <dbReference type="Google" id="ProtNLM"/>
    </source>
</evidence>
<dbReference type="EMBL" id="JABCKI010000186">
    <property type="protein sequence ID" value="KAG5651877.1"/>
    <property type="molecule type" value="Genomic_DNA"/>
</dbReference>
<dbReference type="GO" id="GO:0006396">
    <property type="term" value="P:RNA processing"/>
    <property type="evidence" value="ECO:0007669"/>
    <property type="project" value="InterPro"/>
</dbReference>
<dbReference type="InterPro" id="IPR036389">
    <property type="entry name" value="RNase_III_sf"/>
</dbReference>
<gene>
    <name evidence="1" type="ORF">H0H81_007071</name>
</gene>
<comment type="caution">
    <text evidence="1">The sequence shown here is derived from an EMBL/GenBank/DDBJ whole genome shotgun (WGS) entry which is preliminary data.</text>
</comment>
<name>A0A9P7GRJ8_9AGAR</name>
<accession>A0A9P7GRJ8</accession>
<dbReference type="AlphaFoldDB" id="A0A9P7GRJ8"/>
<reference evidence="1" key="1">
    <citation type="submission" date="2021-02" db="EMBL/GenBank/DDBJ databases">
        <authorList>
            <person name="Nieuwenhuis M."/>
            <person name="Van De Peppel L.J.J."/>
        </authorList>
    </citation>
    <scope>NUCLEOTIDE SEQUENCE</scope>
    <source>
        <strain evidence="1">D49</strain>
    </source>
</reference>
<evidence type="ECO:0000313" key="1">
    <source>
        <dbReference type="EMBL" id="KAG5651877.1"/>
    </source>
</evidence>
<dbReference type="GO" id="GO:0004525">
    <property type="term" value="F:ribonuclease III activity"/>
    <property type="evidence" value="ECO:0007669"/>
    <property type="project" value="InterPro"/>
</dbReference>
<evidence type="ECO:0000313" key="2">
    <source>
        <dbReference type="Proteomes" id="UP000717328"/>
    </source>
</evidence>
<dbReference type="SUPFAM" id="SSF69065">
    <property type="entry name" value="RNase III domain-like"/>
    <property type="match status" value="1"/>
</dbReference>
<protein>
    <recommendedName>
        <fullName evidence="3">RNase III domain-containing protein</fullName>
    </recommendedName>
</protein>